<evidence type="ECO:0000313" key="2">
    <source>
        <dbReference type="EMBL" id="PRM95371.1"/>
    </source>
</evidence>
<dbReference type="Proteomes" id="UP000238281">
    <property type="component" value="Unassembled WGS sequence"/>
</dbReference>
<name>A0A2S9T962_9BACT</name>
<evidence type="ECO:0000259" key="1">
    <source>
        <dbReference type="Pfam" id="PF13723"/>
    </source>
</evidence>
<dbReference type="Pfam" id="PF13723">
    <property type="entry name" value="Ketoacyl-synt_2"/>
    <property type="match status" value="1"/>
</dbReference>
<comment type="caution">
    <text evidence="2">The sequence shown here is derived from an EMBL/GenBank/DDBJ whole genome shotgun (WGS) entry which is preliminary data.</text>
</comment>
<dbReference type="InterPro" id="IPR014030">
    <property type="entry name" value="Ketoacyl_synth_N"/>
</dbReference>
<dbReference type="EMBL" id="NXGE01000001">
    <property type="protein sequence ID" value="PRM95371.1"/>
    <property type="molecule type" value="Genomic_DNA"/>
</dbReference>
<proteinExistence type="predicted"/>
<reference evidence="2 3" key="1">
    <citation type="submission" date="2017-09" db="EMBL/GenBank/DDBJ databases">
        <title>Reassesment of A. cryaerophilus.</title>
        <authorList>
            <person name="Perez-Cataluna A."/>
            <person name="Collado L."/>
            <person name="Salgado O."/>
            <person name="Lefinanco V."/>
            <person name="Figueras M.J."/>
        </authorList>
    </citation>
    <scope>NUCLEOTIDE SEQUENCE [LARGE SCALE GENOMIC DNA]</scope>
    <source>
        <strain evidence="2 3">LMG 10210</strain>
    </source>
</reference>
<dbReference type="RefSeq" id="WP_105914414.1">
    <property type="nucleotide sequence ID" value="NZ_NXGE01000001.1"/>
</dbReference>
<gene>
    <name evidence="2" type="ORF">CJ673_00340</name>
</gene>
<accession>A0A2S9T962</accession>
<feature type="domain" description="Beta-ketoacyl synthase-like N-terminal" evidence="1">
    <location>
        <begin position="26"/>
        <end position="172"/>
    </location>
</feature>
<organism evidence="2 3">
    <name type="scientific">Aliarcobacter cryaerophilus</name>
    <dbReference type="NCBI Taxonomy" id="28198"/>
    <lineage>
        <taxon>Bacteria</taxon>
        <taxon>Pseudomonadati</taxon>
        <taxon>Campylobacterota</taxon>
        <taxon>Epsilonproteobacteria</taxon>
        <taxon>Campylobacterales</taxon>
        <taxon>Arcobacteraceae</taxon>
        <taxon>Aliarcobacter</taxon>
    </lineage>
</organism>
<sequence length="213" mass="23941">MKINLEILDAFYLFDKDSIEELNTKELVPQMVFRRRLTKASKLVIEALHKIDAKNSRIIYGSSFGELLSSSNILKAILDESMLSPTDFQNSVYNTAVSYASILFENKNEILTISSGDETSLKVLKAGAIKSLDNDEVVLICSETINITNIQEVNSCIDFLESVVALKVKISKEDSTINLENITLKGFPNSIKHLMFIAQNFDRTKKNIVRVDI</sequence>
<evidence type="ECO:0000313" key="3">
    <source>
        <dbReference type="Proteomes" id="UP000238281"/>
    </source>
</evidence>
<protein>
    <recommendedName>
        <fullName evidence="1">Beta-ketoacyl synthase-like N-terminal domain-containing protein</fullName>
    </recommendedName>
</protein>
<dbReference type="AlphaFoldDB" id="A0A2S9T962"/>